<reference evidence="2" key="1">
    <citation type="submission" date="2021-01" db="EMBL/GenBank/DDBJ databases">
        <title>Adiantum capillus-veneris genome.</title>
        <authorList>
            <person name="Fang Y."/>
            <person name="Liao Q."/>
        </authorList>
    </citation>
    <scope>NUCLEOTIDE SEQUENCE</scope>
    <source>
        <strain evidence="2">H3</strain>
        <tissue evidence="2">Leaf</tissue>
    </source>
</reference>
<comment type="caution">
    <text evidence="2">The sequence shown here is derived from an EMBL/GenBank/DDBJ whole genome shotgun (WGS) entry which is preliminary data.</text>
</comment>
<feature type="region of interest" description="Disordered" evidence="1">
    <location>
        <begin position="1"/>
        <end position="24"/>
    </location>
</feature>
<dbReference type="AlphaFoldDB" id="A0A9D4U2D8"/>
<evidence type="ECO:0000313" key="2">
    <source>
        <dbReference type="EMBL" id="KAI5059685.1"/>
    </source>
</evidence>
<dbReference type="EMBL" id="JABFUD020000025">
    <property type="protein sequence ID" value="KAI5059685.1"/>
    <property type="molecule type" value="Genomic_DNA"/>
</dbReference>
<gene>
    <name evidence="2" type="ORF">GOP47_0026004</name>
</gene>
<name>A0A9D4U2D8_ADICA</name>
<evidence type="ECO:0000313" key="3">
    <source>
        <dbReference type="Proteomes" id="UP000886520"/>
    </source>
</evidence>
<organism evidence="2 3">
    <name type="scientific">Adiantum capillus-veneris</name>
    <name type="common">Maidenhair fern</name>
    <dbReference type="NCBI Taxonomy" id="13818"/>
    <lineage>
        <taxon>Eukaryota</taxon>
        <taxon>Viridiplantae</taxon>
        <taxon>Streptophyta</taxon>
        <taxon>Embryophyta</taxon>
        <taxon>Tracheophyta</taxon>
        <taxon>Polypodiopsida</taxon>
        <taxon>Polypodiidae</taxon>
        <taxon>Polypodiales</taxon>
        <taxon>Pteridineae</taxon>
        <taxon>Pteridaceae</taxon>
        <taxon>Vittarioideae</taxon>
        <taxon>Adiantum</taxon>
    </lineage>
</organism>
<sequence>MDPNVQKEVNPWSPGDIVPMPMGSEQEKDAVMKTKTVMKNLSDTMHFIDRQQKDINNLQMSIATLRDSNNALISMYQDEKLKNTSFDKLDQDVTELREIYKVEIRAKEEQIIDMNKELECRVESIYNETVV</sequence>
<protein>
    <submittedName>
        <fullName evidence="2">Uncharacterized protein</fullName>
    </submittedName>
</protein>
<evidence type="ECO:0000256" key="1">
    <source>
        <dbReference type="SAM" id="MobiDB-lite"/>
    </source>
</evidence>
<proteinExistence type="predicted"/>
<accession>A0A9D4U2D8</accession>
<dbReference type="Proteomes" id="UP000886520">
    <property type="component" value="Chromosome 25"/>
</dbReference>
<keyword evidence="3" id="KW-1185">Reference proteome</keyword>